<dbReference type="InterPro" id="IPR027417">
    <property type="entry name" value="P-loop_NTPase"/>
</dbReference>
<evidence type="ECO:0000313" key="4">
    <source>
        <dbReference type="Proteomes" id="UP000051733"/>
    </source>
</evidence>
<dbReference type="Pfam" id="PF02374">
    <property type="entry name" value="ArsA_ATPase"/>
    <property type="match status" value="3"/>
</dbReference>
<dbReference type="InterPro" id="IPR027541">
    <property type="entry name" value="Ars_ATPase"/>
</dbReference>
<dbReference type="PANTHER" id="PTHR10803">
    <property type="entry name" value="ARSENICAL PUMP-DRIVING ATPASE ARSENITE-TRANSLOCATING ATPASE"/>
    <property type="match status" value="1"/>
</dbReference>
<name>A0A0R2A775_9LACO</name>
<evidence type="ECO:0000256" key="1">
    <source>
        <dbReference type="ARBA" id="ARBA00011040"/>
    </source>
</evidence>
<dbReference type="InterPro" id="IPR025723">
    <property type="entry name" value="ArsA/GET3_ATPase-like"/>
</dbReference>
<sequence length="582" mass="63621">MTEEDNMQDYQPQKANLTHYLFFTGKGGVGKTTTASATAINLADAGNQVMLVSTDPASNLQDVFNTALTNKPQAIKGVPGLFAANFDPVTAAGEYRESVVGPYRGVLPAAAIKNIEEQLSGSCTVEIAAFNEFANFLTDPTVDQRFDYIIFDTAPTGHALRMLQLPSAWNNYLAENERGASCLGQLAGMGDKKAIYAKAVATLSNGDLTTLMLVTRPQKAALLEAARAAQELAAIGMTNQQLIINGTLKTPTDHASQAIFAQQQADLQQMPAVLKKFTQYEVPLRAYNVTGLNKLHLVLQATQPALATYPPLTNNYPNLDTIVADLIKTDKKIIFTMGKGGVGKTTVAVQITQKLVAQHKTVHLATTDPADHLDFFKTADPAVTISHIDEQQVLKDYQAEVLATARQTMKAADVDYVAEDLRSPCTQEIAVFRAFANIVAQNDSDVVVIDTAPTGHTLLLLDSTQSYAQEVKRTAGDVPQAIIDLLPRLQDPQQTEIVMVTLPETTPVYESMRLNEDLNRAQIAHTWWLVNQSMLATQTTHPCLQARAQNEVEWIEKVKDVSANHFAVEQWQPDFEQTLLTI</sequence>
<feature type="domain" description="ArsA/GET3 Anion-transporting ATPase-like" evidence="2">
    <location>
        <begin position="19"/>
        <end position="297"/>
    </location>
</feature>
<dbReference type="GO" id="GO:0005524">
    <property type="term" value="F:ATP binding"/>
    <property type="evidence" value="ECO:0007669"/>
    <property type="project" value="InterPro"/>
</dbReference>
<evidence type="ECO:0000313" key="3">
    <source>
        <dbReference type="EMBL" id="KRM62533.1"/>
    </source>
</evidence>
<keyword evidence="4" id="KW-1185">Reference proteome</keyword>
<dbReference type="Proteomes" id="UP000051733">
    <property type="component" value="Unassembled WGS sequence"/>
</dbReference>
<organism evidence="3 4">
    <name type="scientific">Paucilactobacillus vaccinostercus DSM 20634</name>
    <dbReference type="NCBI Taxonomy" id="1423813"/>
    <lineage>
        <taxon>Bacteria</taxon>
        <taxon>Bacillati</taxon>
        <taxon>Bacillota</taxon>
        <taxon>Bacilli</taxon>
        <taxon>Lactobacillales</taxon>
        <taxon>Lactobacillaceae</taxon>
        <taxon>Paucilactobacillus</taxon>
    </lineage>
</organism>
<accession>A0A0R2A775</accession>
<proteinExistence type="inferred from homology"/>
<feature type="domain" description="ArsA/GET3 Anion-transporting ATPase-like" evidence="2">
    <location>
        <begin position="332"/>
        <end position="473"/>
    </location>
</feature>
<feature type="domain" description="ArsA/GET3 Anion-transporting ATPase-like" evidence="2">
    <location>
        <begin position="488"/>
        <end position="561"/>
    </location>
</feature>
<dbReference type="GO" id="GO:0015446">
    <property type="term" value="F:ATPase-coupled arsenite transmembrane transporter activity"/>
    <property type="evidence" value="ECO:0007669"/>
    <property type="project" value="InterPro"/>
</dbReference>
<dbReference type="NCBIfam" id="TIGR00345">
    <property type="entry name" value="GET3_arsA_TRC40"/>
    <property type="match status" value="1"/>
</dbReference>
<dbReference type="AlphaFoldDB" id="A0A0R2A775"/>
<dbReference type="EMBL" id="AYYY01000005">
    <property type="protein sequence ID" value="KRM62533.1"/>
    <property type="molecule type" value="Genomic_DNA"/>
</dbReference>
<dbReference type="PIRSF" id="PIRSF001327">
    <property type="entry name" value="Arsenical_pump-driving_ATPase"/>
    <property type="match status" value="1"/>
</dbReference>
<dbReference type="SUPFAM" id="SSF52540">
    <property type="entry name" value="P-loop containing nucleoside triphosphate hydrolases"/>
    <property type="match status" value="2"/>
</dbReference>
<dbReference type="Gene3D" id="3.40.50.300">
    <property type="entry name" value="P-loop containing nucleotide triphosphate hydrolases"/>
    <property type="match status" value="2"/>
</dbReference>
<dbReference type="GO" id="GO:0016887">
    <property type="term" value="F:ATP hydrolysis activity"/>
    <property type="evidence" value="ECO:0007669"/>
    <property type="project" value="InterPro"/>
</dbReference>
<dbReference type="InterPro" id="IPR016300">
    <property type="entry name" value="ATPase_ArsA/GET3"/>
</dbReference>
<comment type="similarity">
    <text evidence="1">Belongs to the arsA ATPase family.</text>
</comment>
<dbReference type="PANTHER" id="PTHR10803:SF3">
    <property type="entry name" value="ATPASE GET3"/>
    <property type="match status" value="1"/>
</dbReference>
<comment type="caution">
    <text evidence="3">The sequence shown here is derived from an EMBL/GenBank/DDBJ whole genome shotgun (WGS) entry which is preliminary data.</text>
</comment>
<dbReference type="CDD" id="cd02035">
    <property type="entry name" value="ArsA"/>
    <property type="match status" value="2"/>
</dbReference>
<gene>
    <name evidence="3" type="ORF">FC26_GL002109</name>
</gene>
<evidence type="ECO:0000259" key="2">
    <source>
        <dbReference type="Pfam" id="PF02374"/>
    </source>
</evidence>
<reference evidence="3 4" key="1">
    <citation type="journal article" date="2015" name="Genome Announc.">
        <title>Expanding the biotechnology potential of lactobacilli through comparative genomics of 213 strains and associated genera.</title>
        <authorList>
            <person name="Sun Z."/>
            <person name="Harris H.M."/>
            <person name="McCann A."/>
            <person name="Guo C."/>
            <person name="Argimon S."/>
            <person name="Zhang W."/>
            <person name="Yang X."/>
            <person name="Jeffery I.B."/>
            <person name="Cooney J.C."/>
            <person name="Kagawa T.F."/>
            <person name="Liu W."/>
            <person name="Song Y."/>
            <person name="Salvetti E."/>
            <person name="Wrobel A."/>
            <person name="Rasinkangas P."/>
            <person name="Parkhill J."/>
            <person name="Rea M.C."/>
            <person name="O'Sullivan O."/>
            <person name="Ritari J."/>
            <person name="Douillard F.P."/>
            <person name="Paul Ross R."/>
            <person name="Yang R."/>
            <person name="Briner A.E."/>
            <person name="Felis G.E."/>
            <person name="de Vos W.M."/>
            <person name="Barrangou R."/>
            <person name="Klaenhammer T.R."/>
            <person name="Caufield P.W."/>
            <person name="Cui Y."/>
            <person name="Zhang H."/>
            <person name="O'Toole P.W."/>
        </authorList>
    </citation>
    <scope>NUCLEOTIDE SEQUENCE [LARGE SCALE GENOMIC DNA]</scope>
    <source>
        <strain evidence="3 4">DSM 20634</strain>
    </source>
</reference>
<dbReference type="NCBIfam" id="TIGR04291">
    <property type="entry name" value="arsen_driv_ArsA"/>
    <property type="match status" value="1"/>
</dbReference>
<dbReference type="PATRIC" id="fig|1423813.3.peg.2146"/>
<protein>
    <submittedName>
        <fullName evidence="3">Arsenical pump-driving ATPase</fullName>
    </submittedName>
</protein>
<dbReference type="STRING" id="1423813.FC26_GL002109"/>